<evidence type="ECO:0000313" key="4">
    <source>
        <dbReference type="EMBL" id="KAF2211009.1"/>
    </source>
</evidence>
<proteinExistence type="predicted"/>
<dbReference type="InterPro" id="IPR002885">
    <property type="entry name" value="PPR_rpt"/>
</dbReference>
<dbReference type="PANTHER" id="PTHR47942:SF105">
    <property type="entry name" value="ATPASE EXPRESSION PROTEIN 3"/>
    <property type="match status" value="1"/>
</dbReference>
<evidence type="ECO:0000256" key="2">
    <source>
        <dbReference type="PROSITE-ProRule" id="PRU00708"/>
    </source>
</evidence>
<feature type="repeat" description="PPR" evidence="2">
    <location>
        <begin position="134"/>
        <end position="168"/>
    </location>
</feature>
<evidence type="ECO:0000256" key="1">
    <source>
        <dbReference type="ARBA" id="ARBA00022737"/>
    </source>
</evidence>
<evidence type="ECO:0000313" key="5">
    <source>
        <dbReference type="Proteomes" id="UP000799539"/>
    </source>
</evidence>
<protein>
    <recommendedName>
        <fullName evidence="6">Pentacotripeptide-repeat region of PRORP domain-containing protein</fullName>
    </recommendedName>
</protein>
<sequence length="721" mass="80067">MLECSACVSRVLRSIAGDGRYGRYAAANPTWPLLLTPHLAQRPQRRGLATAVRAEAPSDDALSGLVPVEKPRVEHFTQKRGGPIVIANEKALRKELEYLKDPLKLADHVEYVLRCEQPEKALSLCRLASKRLNCTVSWNHVVAWHAHNGRPAKAVAIFNEMKKRGQFPDSYTYMRLLTGLSESKNEVAKIVSIFHGMCSPSSRVKPNTSHTNAALRACSLAGDMDAMWGIVSRMPERGANAPDAKIYTTILQAIKHNAFGDGPDASLMTAFRQEAVNEGRRIWQEVISKWREGALVLDEDLVVAMAGLLLMSNRMQDRDNVFDLIHQTTGLERQIAPLSSKERRTEHVPVEKGLDEDGQTAPLDDYDDFTPSPSSNAFKPVTPAVRSDKSKRPQPLVRVRAGNGILAMLIRACDVLRTPKAMNSYWDILTSAPHNVKPDPANLQLLFRALRANRSSSRSSHVLQRLHNQIGIEPHPLTYVMAMDICVRDRNNPNVVDIATGIVDDMEKNLFPLNMETLKLYVKLAQATDNGPNIIKAVNRVLAMEGKVFKSDQTNEPGSSPQDRAVAHEVYSGLRRAIDKLLLRGLVPKDAEQHWREVIKKVDSSLSSLKFRSQVNLRRGPRAHAYASKGGLGANDARVEKVKAKREDGHVLLPPDAMEKGGRPMHRPPKGWSERILTPGVCVQKELPRMEADKSVRKQRKGDTDLKRGHGFADSPADLAG</sequence>
<dbReference type="Pfam" id="PF13041">
    <property type="entry name" value="PPR_2"/>
    <property type="match status" value="1"/>
</dbReference>
<name>A0A6A6FC03_9PEZI</name>
<dbReference type="NCBIfam" id="TIGR00756">
    <property type="entry name" value="PPR"/>
    <property type="match status" value="1"/>
</dbReference>
<keyword evidence="1" id="KW-0677">Repeat</keyword>
<feature type="compositionally biased region" description="Basic and acidic residues" evidence="3">
    <location>
        <begin position="687"/>
        <end position="708"/>
    </location>
</feature>
<dbReference type="InterPro" id="IPR051222">
    <property type="entry name" value="PPR/CCM1_RNA-binding"/>
</dbReference>
<evidence type="ECO:0008006" key="6">
    <source>
        <dbReference type="Google" id="ProtNLM"/>
    </source>
</evidence>
<organism evidence="4 5">
    <name type="scientific">Cercospora zeae-maydis SCOH1-5</name>
    <dbReference type="NCBI Taxonomy" id="717836"/>
    <lineage>
        <taxon>Eukaryota</taxon>
        <taxon>Fungi</taxon>
        <taxon>Dikarya</taxon>
        <taxon>Ascomycota</taxon>
        <taxon>Pezizomycotina</taxon>
        <taxon>Dothideomycetes</taxon>
        <taxon>Dothideomycetidae</taxon>
        <taxon>Mycosphaerellales</taxon>
        <taxon>Mycosphaerellaceae</taxon>
        <taxon>Cercospora</taxon>
    </lineage>
</organism>
<feature type="region of interest" description="Disordered" evidence="3">
    <location>
        <begin position="338"/>
        <end position="394"/>
    </location>
</feature>
<evidence type="ECO:0000256" key="3">
    <source>
        <dbReference type="SAM" id="MobiDB-lite"/>
    </source>
</evidence>
<dbReference type="InterPro" id="IPR011990">
    <property type="entry name" value="TPR-like_helical_dom_sf"/>
</dbReference>
<dbReference type="Proteomes" id="UP000799539">
    <property type="component" value="Unassembled WGS sequence"/>
</dbReference>
<gene>
    <name evidence="4" type="ORF">CERZMDRAFT_44216</name>
</gene>
<keyword evidence="5" id="KW-1185">Reference proteome</keyword>
<dbReference type="PANTHER" id="PTHR47942">
    <property type="entry name" value="TETRATRICOPEPTIDE REPEAT (TPR)-LIKE SUPERFAMILY PROTEIN-RELATED"/>
    <property type="match status" value="1"/>
</dbReference>
<accession>A0A6A6FC03</accession>
<feature type="compositionally biased region" description="Basic and acidic residues" evidence="3">
    <location>
        <begin position="340"/>
        <end position="355"/>
    </location>
</feature>
<dbReference type="AlphaFoldDB" id="A0A6A6FC03"/>
<feature type="compositionally biased region" description="Acidic residues" evidence="3">
    <location>
        <begin position="356"/>
        <end position="368"/>
    </location>
</feature>
<feature type="region of interest" description="Disordered" evidence="3">
    <location>
        <begin position="687"/>
        <end position="721"/>
    </location>
</feature>
<dbReference type="EMBL" id="ML992678">
    <property type="protein sequence ID" value="KAF2211009.1"/>
    <property type="molecule type" value="Genomic_DNA"/>
</dbReference>
<dbReference type="Gene3D" id="1.25.40.10">
    <property type="entry name" value="Tetratricopeptide repeat domain"/>
    <property type="match status" value="1"/>
</dbReference>
<feature type="region of interest" description="Disordered" evidence="3">
    <location>
        <begin position="655"/>
        <end position="674"/>
    </location>
</feature>
<dbReference type="PROSITE" id="PS51375">
    <property type="entry name" value="PPR"/>
    <property type="match status" value="1"/>
</dbReference>
<reference evidence="4" key="1">
    <citation type="journal article" date="2020" name="Stud. Mycol.">
        <title>101 Dothideomycetes genomes: a test case for predicting lifestyles and emergence of pathogens.</title>
        <authorList>
            <person name="Haridas S."/>
            <person name="Albert R."/>
            <person name="Binder M."/>
            <person name="Bloem J."/>
            <person name="Labutti K."/>
            <person name="Salamov A."/>
            <person name="Andreopoulos B."/>
            <person name="Baker S."/>
            <person name="Barry K."/>
            <person name="Bills G."/>
            <person name="Bluhm B."/>
            <person name="Cannon C."/>
            <person name="Castanera R."/>
            <person name="Culley D."/>
            <person name="Daum C."/>
            <person name="Ezra D."/>
            <person name="Gonzalez J."/>
            <person name="Henrissat B."/>
            <person name="Kuo A."/>
            <person name="Liang C."/>
            <person name="Lipzen A."/>
            <person name="Lutzoni F."/>
            <person name="Magnuson J."/>
            <person name="Mondo S."/>
            <person name="Nolan M."/>
            <person name="Ohm R."/>
            <person name="Pangilinan J."/>
            <person name="Park H.-J."/>
            <person name="Ramirez L."/>
            <person name="Alfaro M."/>
            <person name="Sun H."/>
            <person name="Tritt A."/>
            <person name="Yoshinaga Y."/>
            <person name="Zwiers L.-H."/>
            <person name="Turgeon B."/>
            <person name="Goodwin S."/>
            <person name="Spatafora J."/>
            <person name="Crous P."/>
            <person name="Grigoriev I."/>
        </authorList>
    </citation>
    <scope>NUCLEOTIDE SEQUENCE</scope>
    <source>
        <strain evidence="4">SCOH1-5</strain>
    </source>
</reference>
<dbReference type="OrthoDB" id="185373at2759"/>